<proteinExistence type="predicted"/>
<dbReference type="AlphaFoldDB" id="A0AAW1S432"/>
<evidence type="ECO:0000313" key="4">
    <source>
        <dbReference type="Proteomes" id="UP001445335"/>
    </source>
</evidence>
<dbReference type="InterPro" id="IPR006571">
    <property type="entry name" value="TLDc_dom"/>
</dbReference>
<keyword evidence="4" id="KW-1185">Reference proteome</keyword>
<evidence type="ECO:0000259" key="1">
    <source>
        <dbReference type="PROSITE" id="PS51886"/>
    </source>
</evidence>
<protein>
    <recommendedName>
        <fullName evidence="1">TLDc domain-containing protein</fullName>
    </recommendedName>
</protein>
<accession>A0AAW1S432</accession>
<evidence type="ECO:0000313" key="2">
    <source>
        <dbReference type="EMBL" id="KAK9840547.1"/>
    </source>
</evidence>
<dbReference type="Pfam" id="PF07534">
    <property type="entry name" value="TLD"/>
    <property type="match status" value="1"/>
</dbReference>
<dbReference type="EMBL" id="JALJOU010000013">
    <property type="protein sequence ID" value="KAK9840547.1"/>
    <property type="molecule type" value="Genomic_DNA"/>
</dbReference>
<dbReference type="EMBL" id="JALJOU010000013">
    <property type="protein sequence ID" value="KAK9840667.1"/>
    <property type="molecule type" value="Genomic_DNA"/>
</dbReference>
<reference evidence="3" key="2">
    <citation type="submission" date="2024-04" db="EMBL/GenBank/DDBJ databases">
        <authorList>
            <person name="Dal Grande F."/>
            <person name="Keller J."/>
            <person name="Delaux P.-M."/>
        </authorList>
    </citation>
    <scope>NUCLEOTIDE SEQUENCE</scope>
    <source>
        <strain evidence="3">SAG 245.80</strain>
    </source>
</reference>
<comment type="caution">
    <text evidence="3">The sequence shown here is derived from an EMBL/GenBank/DDBJ whole genome shotgun (WGS) entry which is preliminary data.</text>
</comment>
<reference evidence="3 4" key="1">
    <citation type="journal article" date="2024" name="Nat. Commun.">
        <title>Phylogenomics reveals the evolutionary origins of lichenization in chlorophyte algae.</title>
        <authorList>
            <person name="Puginier C."/>
            <person name="Libourel C."/>
            <person name="Otte J."/>
            <person name="Skaloud P."/>
            <person name="Haon M."/>
            <person name="Grisel S."/>
            <person name="Petersen M."/>
            <person name="Berrin J.G."/>
            <person name="Delaux P.M."/>
            <person name="Dal Grande F."/>
            <person name="Keller J."/>
        </authorList>
    </citation>
    <scope>NUCLEOTIDE SEQUENCE [LARGE SCALE GENOMIC DNA]</scope>
    <source>
        <strain evidence="3 4">SAG 245.80</strain>
    </source>
</reference>
<organism evidence="3 4">
    <name type="scientific">Elliptochloris bilobata</name>
    <dbReference type="NCBI Taxonomy" id="381761"/>
    <lineage>
        <taxon>Eukaryota</taxon>
        <taxon>Viridiplantae</taxon>
        <taxon>Chlorophyta</taxon>
        <taxon>core chlorophytes</taxon>
        <taxon>Trebouxiophyceae</taxon>
        <taxon>Trebouxiophyceae incertae sedis</taxon>
        <taxon>Elliptochloris clade</taxon>
        <taxon>Elliptochloris</taxon>
    </lineage>
</organism>
<evidence type="ECO:0000313" key="3">
    <source>
        <dbReference type="EMBL" id="KAK9840667.1"/>
    </source>
</evidence>
<dbReference type="PROSITE" id="PS51886">
    <property type="entry name" value="TLDC"/>
    <property type="match status" value="1"/>
</dbReference>
<dbReference type="Proteomes" id="UP001445335">
    <property type="component" value="Unassembled WGS sequence"/>
</dbReference>
<gene>
    <name evidence="2" type="ORF">WJX81_000581</name>
    <name evidence="3" type="ORF">WJX81_008453</name>
</gene>
<feature type="domain" description="TLDc" evidence="1">
    <location>
        <begin position="1"/>
        <end position="182"/>
    </location>
</feature>
<name>A0AAW1S432_9CHLO</name>
<sequence>MLSDTPLRKGELALAYKATEDGWSALDFHRRCDYKGPCVVVARTQAGVVFGGFNPVGWMSADDYTSAWGAFLFSFPDSTGTPAALPKIGSSDAAVFDFARGGPQWGVDGLVIGPPQAPVMGGMAGPDSPTNGAGDVRTAKSRLGLSYAALPDGGTSLLGAGAATAVLAEVEAYYAPAIAAMY</sequence>